<dbReference type="PANTHER" id="PTHR38435">
    <property type="match status" value="1"/>
</dbReference>
<accession>A0A5C4TGB0</accession>
<dbReference type="PANTHER" id="PTHR38435:SF2">
    <property type="entry name" value="DUF871 DOMAIN-CONTAINING PROTEIN"/>
    <property type="match status" value="1"/>
</dbReference>
<feature type="domain" description="6-phospho-N-acetylmuramidase N-terminal" evidence="2">
    <location>
        <begin position="4"/>
        <end position="229"/>
    </location>
</feature>
<dbReference type="InterPro" id="IPR008589">
    <property type="entry name" value="MupG"/>
</dbReference>
<dbReference type="SUPFAM" id="SSF51445">
    <property type="entry name" value="(Trans)glycosidases"/>
    <property type="match status" value="1"/>
</dbReference>
<evidence type="ECO:0000259" key="2">
    <source>
        <dbReference type="Pfam" id="PF19200"/>
    </source>
</evidence>
<dbReference type="InterPro" id="IPR043797">
    <property type="entry name" value="MupG_N"/>
</dbReference>
<dbReference type="SUPFAM" id="SSF50891">
    <property type="entry name" value="Cyclophilin-like"/>
    <property type="match status" value="1"/>
</dbReference>
<dbReference type="InterPro" id="IPR043894">
    <property type="entry name" value="MupG_C"/>
</dbReference>
<evidence type="ECO:0000259" key="1">
    <source>
        <dbReference type="Pfam" id="PF05913"/>
    </source>
</evidence>
<dbReference type="OrthoDB" id="5809921at2"/>
<dbReference type="InterPro" id="IPR029000">
    <property type="entry name" value="Cyclophilin-like_dom_sf"/>
</dbReference>
<dbReference type="Gene3D" id="3.20.20.70">
    <property type="entry name" value="Aldolase class I"/>
    <property type="match status" value="1"/>
</dbReference>
<sequence>MTELGRSFYPTLGLSAARRHLDDAIRAGCKHLFTSLHIPEAEVEDWAEVRRLLEIAAGAGISVAADVSRASLSMFGAAPDDLSPIAGLGIGTLRLDHGFTMEETLHMLRSPGFSFQINAGSTTPGDLLEMENNGIERERLIAVHNFYPRRETGVSLSFYRMQNRMFKERGIRTAGFIPAHGEPRAPLYAGLPTVEAHRHMTSALAAAELMAEQLTDIVYYGDPAPDEYAWMAAGLIAGGTIPLRVAWTETPPEELMPLLSETHTSPWDGAEQVIRSARGRKYMLERGIAPAPSNTDARPAGTVTMDNALYTRYAGELQVARIDLPADERVNVLGRVVPEDRGLLRFIGPRTAFRFV</sequence>
<dbReference type="RefSeq" id="WP_139600893.1">
    <property type="nucleotide sequence ID" value="NZ_VDCQ01000004.1"/>
</dbReference>
<dbReference type="Pfam" id="PF05913">
    <property type="entry name" value="MupG_C"/>
    <property type="match status" value="1"/>
</dbReference>
<dbReference type="InterPro" id="IPR017853">
    <property type="entry name" value="GH"/>
</dbReference>
<evidence type="ECO:0000313" key="4">
    <source>
        <dbReference type="Proteomes" id="UP000307943"/>
    </source>
</evidence>
<proteinExistence type="predicted"/>
<dbReference type="EMBL" id="VDCQ01000004">
    <property type="protein sequence ID" value="TNJ67607.1"/>
    <property type="molecule type" value="Genomic_DNA"/>
</dbReference>
<dbReference type="AlphaFoldDB" id="A0A5C4TGB0"/>
<dbReference type="Pfam" id="PF19200">
    <property type="entry name" value="MupG_N"/>
    <property type="match status" value="1"/>
</dbReference>
<feature type="domain" description="6-phospho-N-acetylmuramidase C-terminal" evidence="1">
    <location>
        <begin position="244"/>
        <end position="356"/>
    </location>
</feature>
<reference evidence="3 4" key="1">
    <citation type="submission" date="2019-05" db="EMBL/GenBank/DDBJ databases">
        <title>We sequenced the genome of Paenibacillus hemerocallicola KCTC 33185 for further insight into its adaptation and study the phylogeny of Paenibacillus.</title>
        <authorList>
            <person name="Narsing Rao M.P."/>
        </authorList>
    </citation>
    <scope>NUCLEOTIDE SEQUENCE [LARGE SCALE GENOMIC DNA]</scope>
    <source>
        <strain evidence="3 4">KCTC 33185</strain>
    </source>
</reference>
<keyword evidence="4" id="KW-1185">Reference proteome</keyword>
<dbReference type="Gene3D" id="2.40.100.10">
    <property type="entry name" value="Cyclophilin-like"/>
    <property type="match status" value="1"/>
</dbReference>
<name>A0A5C4TGB0_9BACL</name>
<dbReference type="InterPro" id="IPR013785">
    <property type="entry name" value="Aldolase_TIM"/>
</dbReference>
<comment type="caution">
    <text evidence="3">The sequence shown here is derived from an EMBL/GenBank/DDBJ whole genome shotgun (WGS) entry which is preliminary data.</text>
</comment>
<dbReference type="Proteomes" id="UP000307943">
    <property type="component" value="Unassembled WGS sequence"/>
</dbReference>
<protein>
    <submittedName>
        <fullName evidence="3">DUF871 domain-containing protein</fullName>
    </submittedName>
</protein>
<gene>
    <name evidence="3" type="ORF">FE784_04285</name>
</gene>
<organism evidence="3 4">
    <name type="scientific">Paenibacillus hemerocallicola</name>
    <dbReference type="NCBI Taxonomy" id="1172614"/>
    <lineage>
        <taxon>Bacteria</taxon>
        <taxon>Bacillati</taxon>
        <taxon>Bacillota</taxon>
        <taxon>Bacilli</taxon>
        <taxon>Bacillales</taxon>
        <taxon>Paenibacillaceae</taxon>
        <taxon>Paenibacillus</taxon>
    </lineage>
</organism>
<evidence type="ECO:0000313" key="3">
    <source>
        <dbReference type="EMBL" id="TNJ67607.1"/>
    </source>
</evidence>